<evidence type="ECO:0000259" key="3">
    <source>
        <dbReference type="Pfam" id="PF04003"/>
    </source>
</evidence>
<dbReference type="PANTHER" id="PTHR19853">
    <property type="entry name" value="WD REPEAT CONTAINING PROTEIN 3 WDR3"/>
    <property type="match status" value="1"/>
</dbReference>
<feature type="non-terminal residue" evidence="4">
    <location>
        <position position="1"/>
    </location>
</feature>
<dbReference type="GO" id="GO:0032040">
    <property type="term" value="C:small-subunit processome"/>
    <property type="evidence" value="ECO:0007669"/>
    <property type="project" value="TreeGrafter"/>
</dbReference>
<dbReference type="Proteomes" id="UP000824469">
    <property type="component" value="Unassembled WGS sequence"/>
</dbReference>
<reference evidence="4 5" key="1">
    <citation type="journal article" date="2021" name="Nat. Plants">
        <title>The Taxus genome provides insights into paclitaxel biosynthesis.</title>
        <authorList>
            <person name="Xiong X."/>
            <person name="Gou J."/>
            <person name="Liao Q."/>
            <person name="Li Y."/>
            <person name="Zhou Q."/>
            <person name="Bi G."/>
            <person name="Li C."/>
            <person name="Du R."/>
            <person name="Wang X."/>
            <person name="Sun T."/>
            <person name="Guo L."/>
            <person name="Liang H."/>
            <person name="Lu P."/>
            <person name="Wu Y."/>
            <person name="Zhang Z."/>
            <person name="Ro D.K."/>
            <person name="Shang Y."/>
            <person name="Huang S."/>
            <person name="Yan J."/>
        </authorList>
    </citation>
    <scope>NUCLEOTIDE SEQUENCE [LARGE SCALE GENOMIC DNA]</scope>
    <source>
        <strain evidence="4">Ta-2019</strain>
    </source>
</reference>
<keyword evidence="1" id="KW-0853">WD repeat</keyword>
<evidence type="ECO:0000256" key="2">
    <source>
        <dbReference type="ARBA" id="ARBA00022737"/>
    </source>
</evidence>
<comment type="caution">
    <text evidence="4">The sequence shown here is derived from an EMBL/GenBank/DDBJ whole genome shotgun (WGS) entry which is preliminary data.</text>
</comment>
<evidence type="ECO:0000313" key="5">
    <source>
        <dbReference type="Proteomes" id="UP000824469"/>
    </source>
</evidence>
<dbReference type="GO" id="GO:0030490">
    <property type="term" value="P:maturation of SSU-rRNA"/>
    <property type="evidence" value="ECO:0007669"/>
    <property type="project" value="TreeGrafter"/>
</dbReference>
<dbReference type="GO" id="GO:0034388">
    <property type="term" value="C:Pwp2p-containing subcomplex of 90S preribosome"/>
    <property type="evidence" value="ECO:0007669"/>
    <property type="project" value="TreeGrafter"/>
</dbReference>
<name>A0AA38LEK2_TAXCH</name>
<dbReference type="Pfam" id="PF04003">
    <property type="entry name" value="Utp12"/>
    <property type="match status" value="1"/>
</dbReference>
<keyword evidence="5" id="KW-1185">Reference proteome</keyword>
<dbReference type="AlphaFoldDB" id="A0AA38LEK2"/>
<dbReference type="GO" id="GO:0030515">
    <property type="term" value="F:snoRNA binding"/>
    <property type="evidence" value="ECO:0007669"/>
    <property type="project" value="TreeGrafter"/>
</dbReference>
<keyword evidence="2" id="KW-0677">Repeat</keyword>
<gene>
    <name evidence="4" type="ORF">KI387_020001</name>
</gene>
<evidence type="ECO:0000313" key="4">
    <source>
        <dbReference type="EMBL" id="KAH9318232.1"/>
    </source>
</evidence>
<dbReference type="PANTHER" id="PTHR19853:SF0">
    <property type="entry name" value="WD REPEAT-CONTAINING PROTEIN 3"/>
    <property type="match status" value="1"/>
</dbReference>
<proteinExistence type="predicted"/>
<feature type="domain" description="Small-subunit processome Utp12" evidence="3">
    <location>
        <begin position="152"/>
        <end position="231"/>
    </location>
</feature>
<accession>A0AA38LEK2</accession>
<dbReference type="InterPro" id="IPR051570">
    <property type="entry name" value="TBC1_cilium_biogenesis"/>
</dbReference>
<organism evidence="4 5">
    <name type="scientific">Taxus chinensis</name>
    <name type="common">Chinese yew</name>
    <name type="synonym">Taxus wallichiana var. chinensis</name>
    <dbReference type="NCBI Taxonomy" id="29808"/>
    <lineage>
        <taxon>Eukaryota</taxon>
        <taxon>Viridiplantae</taxon>
        <taxon>Streptophyta</taxon>
        <taxon>Embryophyta</taxon>
        <taxon>Tracheophyta</taxon>
        <taxon>Spermatophyta</taxon>
        <taxon>Pinopsida</taxon>
        <taxon>Pinidae</taxon>
        <taxon>Conifers II</taxon>
        <taxon>Cupressales</taxon>
        <taxon>Taxaceae</taxon>
        <taxon>Taxus</taxon>
    </lineage>
</organism>
<sequence length="232" mass="25666">LVANGTALGVRTLMMSLNGRLHDCDYTMSLSHMDSPTVSSAQSTYRRLQTGLDINRGPGPGHAAACALDKIFIGELLSVTRTCDPTWQQMFTLPQQMFSHSPQVTARAFKTAYRMPLQAMTTVPQAVDFVVMTSHTSSNSHFSRKACKDFKALPFTDALKLFSFMEEWISDGNKVELVCRIAMLLLQIHHQQLVSTPAARSVLTGLQGILRSRVKGCKDLLGFNLAAMDHFK</sequence>
<dbReference type="EMBL" id="JAHRHJ020000004">
    <property type="protein sequence ID" value="KAH9318232.1"/>
    <property type="molecule type" value="Genomic_DNA"/>
</dbReference>
<protein>
    <recommendedName>
        <fullName evidence="3">Small-subunit processome Utp12 domain-containing protein</fullName>
    </recommendedName>
</protein>
<dbReference type="InterPro" id="IPR007148">
    <property type="entry name" value="SSU_processome_Utp12"/>
</dbReference>
<feature type="non-terminal residue" evidence="4">
    <location>
        <position position="232"/>
    </location>
</feature>
<evidence type="ECO:0000256" key="1">
    <source>
        <dbReference type="ARBA" id="ARBA00022574"/>
    </source>
</evidence>